<keyword evidence="7" id="KW-0677">Repeat</keyword>
<dbReference type="SMART" id="SM00044">
    <property type="entry name" value="CYCc"/>
    <property type="match status" value="1"/>
</dbReference>
<dbReference type="InterPro" id="IPR001054">
    <property type="entry name" value="A/G_cyclase"/>
</dbReference>
<evidence type="ECO:0000256" key="16">
    <source>
        <dbReference type="RuleBase" id="RU000405"/>
    </source>
</evidence>
<evidence type="ECO:0000256" key="4">
    <source>
        <dbReference type="ARBA" id="ARBA00012201"/>
    </source>
</evidence>
<evidence type="ECO:0000256" key="7">
    <source>
        <dbReference type="ARBA" id="ARBA00022737"/>
    </source>
</evidence>
<evidence type="ECO:0000256" key="18">
    <source>
        <dbReference type="SAM" id="Phobius"/>
    </source>
</evidence>
<evidence type="ECO:0000256" key="2">
    <source>
        <dbReference type="ARBA" id="ARBA00001946"/>
    </source>
</evidence>
<proteinExistence type="inferred from homology"/>
<sequence>MSSEDSNVHLHHVNVHRPFVNPDSSSNVNYLIESPMTSDVPDPTESSSLLNLQHPNESPRLLKMGDPIPVPETLIVDHPIIIQDSETLNVLHAVNVPLKAPEHLRKKRQYKPLRYKTSSSAPISTEIIDEDSNGTFPLENTTLIEIAFSNESSTFGRNIPKSVYIESCPMQGKLDEGWCPDTPHYVVYSWILCMVSLAAFLKLYFLVKTTIILVLSVSYSLLIFVGFNSLFPDEGSYPGMVGRTTSCNSSSIQIPAKIQLFMLVLLFLYVVVYHSRLVEVTSRLDFLWKKQAERELADMDEVRQYNSQLLRNILPDHVAMHFLLCEERQMDELYSQAWEKVGVMFASIPKFNDFYSEDINKGIECIRLLNEIVVDFDELLDERRFSSIEKIKTVASTYMACSGLNPSDQLTCTDKHNCQHLCTLVDFALEMKEKLEELNRHAFNNFKLRIGISYGPVVAGVIGARKPCFDVWGNTVNEASRMDSTGVPDSIQVTKETAEILEKHGFMLEYRGIVPVKGKGPMETYFVTGRAKSHYRLPDSGGLQNRKSLAAVVFGMVQARRRQTIRAKGPADLLTAVSPKQTRSGSYRRSAKPDP</sequence>
<keyword evidence="6" id="KW-0479">Metal-binding</keyword>
<keyword evidence="5 18" id="KW-0812">Transmembrane</keyword>
<comment type="caution">
    <text evidence="20">The sequence shown here is derived from an EMBL/GenBank/DDBJ whole genome shotgun (WGS) entry which is preliminary data.</text>
</comment>
<dbReference type="GO" id="GO:0006171">
    <property type="term" value="P:cAMP biosynthetic process"/>
    <property type="evidence" value="ECO:0007669"/>
    <property type="project" value="UniProtKB-KW"/>
</dbReference>
<evidence type="ECO:0000256" key="12">
    <source>
        <dbReference type="ARBA" id="ARBA00022998"/>
    </source>
</evidence>
<dbReference type="GO" id="GO:0046872">
    <property type="term" value="F:metal ion binding"/>
    <property type="evidence" value="ECO:0007669"/>
    <property type="project" value="UniProtKB-KW"/>
</dbReference>
<dbReference type="Pfam" id="PF00211">
    <property type="entry name" value="Guanylate_cyc"/>
    <property type="match status" value="1"/>
</dbReference>
<dbReference type="EC" id="4.6.1.1" evidence="4"/>
<evidence type="ECO:0000256" key="8">
    <source>
        <dbReference type="ARBA" id="ARBA00022741"/>
    </source>
</evidence>
<name>A0A8J2PCT6_9HEXA</name>
<organism evidence="20 21">
    <name type="scientific">Allacma fusca</name>
    <dbReference type="NCBI Taxonomy" id="39272"/>
    <lineage>
        <taxon>Eukaryota</taxon>
        <taxon>Metazoa</taxon>
        <taxon>Ecdysozoa</taxon>
        <taxon>Arthropoda</taxon>
        <taxon>Hexapoda</taxon>
        <taxon>Collembola</taxon>
        <taxon>Symphypleona</taxon>
        <taxon>Sminthuridae</taxon>
        <taxon>Allacma</taxon>
    </lineage>
</organism>
<evidence type="ECO:0000313" key="21">
    <source>
        <dbReference type="Proteomes" id="UP000708208"/>
    </source>
</evidence>
<dbReference type="OrthoDB" id="60033at2759"/>
<feature type="transmembrane region" description="Helical" evidence="18">
    <location>
        <begin position="251"/>
        <end position="273"/>
    </location>
</feature>
<keyword evidence="12" id="KW-0115">cAMP biosynthesis</keyword>
<dbReference type="PROSITE" id="PS00452">
    <property type="entry name" value="GUANYLATE_CYCLASE_1"/>
    <property type="match status" value="1"/>
</dbReference>
<dbReference type="GO" id="GO:0035556">
    <property type="term" value="P:intracellular signal transduction"/>
    <property type="evidence" value="ECO:0007669"/>
    <property type="project" value="InterPro"/>
</dbReference>
<dbReference type="AlphaFoldDB" id="A0A8J2PCT6"/>
<gene>
    <name evidence="20" type="ORF">AFUS01_LOCUS27294</name>
</gene>
<dbReference type="CDD" id="cd07302">
    <property type="entry name" value="CHD"/>
    <property type="match status" value="1"/>
</dbReference>
<accession>A0A8J2PCT6</accession>
<evidence type="ECO:0000256" key="14">
    <source>
        <dbReference type="ARBA" id="ARBA00023180"/>
    </source>
</evidence>
<evidence type="ECO:0000313" key="20">
    <source>
        <dbReference type="EMBL" id="CAG7816688.1"/>
    </source>
</evidence>
<feature type="compositionally biased region" description="Polar residues" evidence="17">
    <location>
        <begin position="578"/>
        <end position="587"/>
    </location>
</feature>
<dbReference type="InterPro" id="IPR018297">
    <property type="entry name" value="A/G_cyclase_CS"/>
</dbReference>
<feature type="region of interest" description="Disordered" evidence="17">
    <location>
        <begin position="570"/>
        <end position="595"/>
    </location>
</feature>
<keyword evidence="10" id="KW-0460">Magnesium</keyword>
<evidence type="ECO:0000256" key="5">
    <source>
        <dbReference type="ARBA" id="ARBA00022692"/>
    </source>
</evidence>
<comment type="cofactor">
    <cofactor evidence="2">
        <name>Mg(2+)</name>
        <dbReference type="ChEBI" id="CHEBI:18420"/>
    </cofactor>
</comment>
<dbReference type="GO" id="GO:0005886">
    <property type="term" value="C:plasma membrane"/>
    <property type="evidence" value="ECO:0007669"/>
    <property type="project" value="TreeGrafter"/>
</dbReference>
<keyword evidence="11 18" id="KW-1133">Transmembrane helix</keyword>
<evidence type="ECO:0000256" key="9">
    <source>
        <dbReference type="ARBA" id="ARBA00022840"/>
    </source>
</evidence>
<dbReference type="PROSITE" id="PS50125">
    <property type="entry name" value="GUANYLATE_CYCLASE_2"/>
    <property type="match status" value="1"/>
</dbReference>
<dbReference type="EMBL" id="CAJVCH010375745">
    <property type="protein sequence ID" value="CAG7816688.1"/>
    <property type="molecule type" value="Genomic_DNA"/>
</dbReference>
<keyword evidence="9" id="KW-0067">ATP-binding</keyword>
<dbReference type="GO" id="GO:0007189">
    <property type="term" value="P:adenylate cyclase-activating G protein-coupled receptor signaling pathway"/>
    <property type="evidence" value="ECO:0007669"/>
    <property type="project" value="TreeGrafter"/>
</dbReference>
<evidence type="ECO:0000259" key="19">
    <source>
        <dbReference type="PROSITE" id="PS50125"/>
    </source>
</evidence>
<evidence type="ECO:0000256" key="13">
    <source>
        <dbReference type="ARBA" id="ARBA00023136"/>
    </source>
</evidence>
<dbReference type="PANTHER" id="PTHR45627">
    <property type="entry name" value="ADENYLATE CYCLASE TYPE 1"/>
    <property type="match status" value="1"/>
</dbReference>
<dbReference type="FunFam" id="3.30.70.1230:FF:000001">
    <property type="entry name" value="Adenylate cyclase"/>
    <property type="match status" value="1"/>
</dbReference>
<keyword evidence="8" id="KW-0547">Nucleotide-binding</keyword>
<evidence type="ECO:0000256" key="10">
    <source>
        <dbReference type="ARBA" id="ARBA00022842"/>
    </source>
</evidence>
<dbReference type="GO" id="GO:0004016">
    <property type="term" value="F:adenylate cyclase activity"/>
    <property type="evidence" value="ECO:0007669"/>
    <property type="project" value="UniProtKB-EC"/>
</dbReference>
<comment type="similarity">
    <text evidence="16">Belongs to the adenylyl cyclase class-4/guanylyl cyclase family.</text>
</comment>
<dbReference type="PANTHER" id="PTHR45627:SF1">
    <property type="entry name" value="ADENYLATE CYCLASE TYPE 8"/>
    <property type="match status" value="1"/>
</dbReference>
<feature type="transmembrane region" description="Helical" evidence="18">
    <location>
        <begin position="185"/>
        <end position="205"/>
    </location>
</feature>
<feature type="transmembrane region" description="Helical" evidence="18">
    <location>
        <begin position="212"/>
        <end position="231"/>
    </location>
</feature>
<dbReference type="GO" id="GO:0005524">
    <property type="term" value="F:ATP binding"/>
    <property type="evidence" value="ECO:0007669"/>
    <property type="project" value="UniProtKB-KW"/>
</dbReference>
<evidence type="ECO:0000256" key="17">
    <source>
        <dbReference type="SAM" id="MobiDB-lite"/>
    </source>
</evidence>
<keyword evidence="13 18" id="KW-0472">Membrane</keyword>
<evidence type="ECO:0000256" key="11">
    <source>
        <dbReference type="ARBA" id="ARBA00022989"/>
    </source>
</evidence>
<evidence type="ECO:0000256" key="6">
    <source>
        <dbReference type="ARBA" id="ARBA00022723"/>
    </source>
</evidence>
<protein>
    <recommendedName>
        <fullName evidence="4">adenylate cyclase</fullName>
        <ecNumber evidence="4">4.6.1.1</ecNumber>
    </recommendedName>
</protein>
<keyword evidence="21" id="KW-1185">Reference proteome</keyword>
<keyword evidence="15 16" id="KW-0456">Lyase</keyword>
<evidence type="ECO:0000256" key="3">
    <source>
        <dbReference type="ARBA" id="ARBA00004141"/>
    </source>
</evidence>
<reference evidence="20" key="1">
    <citation type="submission" date="2021-06" db="EMBL/GenBank/DDBJ databases">
        <authorList>
            <person name="Hodson N. C."/>
            <person name="Mongue J. A."/>
            <person name="Jaron S. K."/>
        </authorList>
    </citation>
    <scope>NUCLEOTIDE SEQUENCE</scope>
</reference>
<evidence type="ECO:0000256" key="1">
    <source>
        <dbReference type="ARBA" id="ARBA00001593"/>
    </source>
</evidence>
<dbReference type="Proteomes" id="UP000708208">
    <property type="component" value="Unassembled WGS sequence"/>
</dbReference>
<comment type="catalytic activity">
    <reaction evidence="1">
        <text>ATP = 3',5'-cyclic AMP + diphosphate</text>
        <dbReference type="Rhea" id="RHEA:15389"/>
        <dbReference type="ChEBI" id="CHEBI:30616"/>
        <dbReference type="ChEBI" id="CHEBI:33019"/>
        <dbReference type="ChEBI" id="CHEBI:58165"/>
        <dbReference type="EC" id="4.6.1.1"/>
    </reaction>
</comment>
<comment type="subcellular location">
    <subcellularLocation>
        <location evidence="3">Membrane</location>
        <topology evidence="3">Multi-pass membrane protein</topology>
    </subcellularLocation>
</comment>
<feature type="domain" description="Guanylate cyclase" evidence="19">
    <location>
        <begin position="342"/>
        <end position="483"/>
    </location>
</feature>
<keyword evidence="14" id="KW-0325">Glycoprotein</keyword>
<evidence type="ECO:0000256" key="15">
    <source>
        <dbReference type="ARBA" id="ARBA00023239"/>
    </source>
</evidence>